<dbReference type="PANTHER" id="PTHR30353">
    <property type="entry name" value="INNER MEMBRANE PROTEIN DEDA-RELATED"/>
    <property type="match status" value="1"/>
</dbReference>
<evidence type="ECO:0000313" key="9">
    <source>
        <dbReference type="EMBL" id="CAD85669.1"/>
    </source>
</evidence>
<feature type="transmembrane region" description="Helical" evidence="7">
    <location>
        <begin position="186"/>
        <end position="204"/>
    </location>
</feature>
<dbReference type="HOGENOM" id="CLU_044208_6_1_4"/>
<dbReference type="RefSeq" id="WP_011112310.1">
    <property type="nucleotide sequence ID" value="NC_004757.1"/>
</dbReference>
<dbReference type="GO" id="GO:0005886">
    <property type="term" value="C:plasma membrane"/>
    <property type="evidence" value="ECO:0007669"/>
    <property type="project" value="UniProtKB-SubCell"/>
</dbReference>
<dbReference type="Proteomes" id="UP000001416">
    <property type="component" value="Chromosome"/>
</dbReference>
<evidence type="ECO:0000256" key="2">
    <source>
        <dbReference type="ARBA" id="ARBA00010792"/>
    </source>
</evidence>
<evidence type="ECO:0000256" key="5">
    <source>
        <dbReference type="ARBA" id="ARBA00022989"/>
    </source>
</evidence>
<evidence type="ECO:0000256" key="3">
    <source>
        <dbReference type="ARBA" id="ARBA00022475"/>
    </source>
</evidence>
<keyword evidence="3 7" id="KW-1003">Cell membrane</keyword>
<dbReference type="InterPro" id="IPR058127">
    <property type="entry name" value="DedA"/>
</dbReference>
<dbReference type="PhylomeDB" id="Q82TW1"/>
<evidence type="ECO:0000256" key="1">
    <source>
        <dbReference type="ARBA" id="ARBA00004651"/>
    </source>
</evidence>
<dbReference type="eggNOG" id="COG0586">
    <property type="taxonomic scope" value="Bacteria"/>
</dbReference>
<feature type="transmembrane region" description="Helical" evidence="7">
    <location>
        <begin position="152"/>
        <end position="174"/>
    </location>
</feature>
<evidence type="ECO:0000256" key="4">
    <source>
        <dbReference type="ARBA" id="ARBA00022692"/>
    </source>
</evidence>
<comment type="similarity">
    <text evidence="2 7">Belongs to the DedA family.</text>
</comment>
<feature type="transmembrane region" description="Helical" evidence="7">
    <location>
        <begin position="69"/>
        <end position="88"/>
    </location>
</feature>
<dbReference type="AlphaFoldDB" id="Q82TW1"/>
<dbReference type="Pfam" id="PF09335">
    <property type="entry name" value="VTT_dom"/>
    <property type="match status" value="1"/>
</dbReference>
<evidence type="ECO:0000256" key="6">
    <source>
        <dbReference type="ARBA" id="ARBA00023136"/>
    </source>
</evidence>
<dbReference type="STRING" id="228410.NE1758"/>
<dbReference type="PANTHER" id="PTHR30353:SF0">
    <property type="entry name" value="TRANSMEMBRANE PROTEIN"/>
    <property type="match status" value="1"/>
</dbReference>
<dbReference type="InterPro" id="IPR032818">
    <property type="entry name" value="DedA-like"/>
</dbReference>
<dbReference type="EMBL" id="AL954747">
    <property type="protein sequence ID" value="CAD85669.1"/>
    <property type="molecule type" value="Genomic_DNA"/>
</dbReference>
<reference evidence="9 10" key="1">
    <citation type="journal article" date="2003" name="J. Bacteriol.">
        <title>Complete genome sequence of the ammonia-oxidizing bacterium and obligate chemolithoautotroph Nitrosomonas europaea.</title>
        <authorList>
            <person name="Chain P."/>
            <person name="Lamerdin J."/>
            <person name="Larimer F."/>
            <person name="Regala W."/>
            <person name="Land M."/>
            <person name="Hauser L."/>
            <person name="Hooper A."/>
            <person name="Klotz M."/>
            <person name="Norton J."/>
            <person name="Sayavedra-Soto L."/>
            <person name="Arciero D."/>
            <person name="Hommes N."/>
            <person name="Whittaker M."/>
            <person name="Arp D."/>
        </authorList>
    </citation>
    <scope>NUCLEOTIDE SEQUENCE [LARGE SCALE GENOMIC DNA]</scope>
    <source>
        <strain evidence="10">ATCC 19718 / CIP 103999 / KCTC 2705 / NBRC 14298</strain>
    </source>
</reference>
<accession>Q82TW1</accession>
<feature type="domain" description="VTT" evidence="8">
    <location>
        <begin position="45"/>
        <end position="171"/>
    </location>
</feature>
<keyword evidence="5 7" id="KW-1133">Transmembrane helix</keyword>
<dbReference type="GeneID" id="87104919"/>
<evidence type="ECO:0000259" key="8">
    <source>
        <dbReference type="Pfam" id="PF09335"/>
    </source>
</evidence>
<keyword evidence="10" id="KW-1185">Reference proteome</keyword>
<name>Q82TW1_NITEU</name>
<gene>
    <name evidence="9" type="primary">dedA</name>
    <name evidence="9" type="ordered locus">NE1758</name>
</gene>
<organism evidence="9 10">
    <name type="scientific">Nitrosomonas europaea (strain ATCC 19718 / CIP 103999 / KCTC 2705 / NBRC 14298)</name>
    <dbReference type="NCBI Taxonomy" id="228410"/>
    <lineage>
        <taxon>Bacteria</taxon>
        <taxon>Pseudomonadati</taxon>
        <taxon>Pseudomonadota</taxon>
        <taxon>Betaproteobacteria</taxon>
        <taxon>Nitrosomonadales</taxon>
        <taxon>Nitrosomonadaceae</taxon>
        <taxon>Nitrosomonas</taxon>
    </lineage>
</organism>
<keyword evidence="4 7" id="KW-0812">Transmembrane</keyword>
<feature type="transmembrane region" description="Helical" evidence="7">
    <location>
        <begin position="21"/>
        <end position="45"/>
    </location>
</feature>
<protein>
    <submittedName>
        <fullName evidence="9">DedA family</fullName>
    </submittedName>
</protein>
<dbReference type="KEGG" id="neu:NE1758"/>
<evidence type="ECO:0000256" key="7">
    <source>
        <dbReference type="RuleBase" id="RU367016"/>
    </source>
</evidence>
<evidence type="ECO:0000313" key="10">
    <source>
        <dbReference type="Proteomes" id="UP000001416"/>
    </source>
</evidence>
<keyword evidence="6 7" id="KW-0472">Membrane</keyword>
<dbReference type="InterPro" id="IPR032816">
    <property type="entry name" value="VTT_dom"/>
</dbReference>
<comment type="subcellular location">
    <subcellularLocation>
        <location evidence="1 7">Cell membrane</location>
        <topology evidence="1 7">Multi-pass membrane protein</topology>
    </subcellularLocation>
</comment>
<dbReference type="NCBIfam" id="NF008102">
    <property type="entry name" value="PRK10847.1"/>
    <property type="match status" value="1"/>
</dbReference>
<dbReference type="OrthoDB" id="9813426at2"/>
<sequence length="216" mass="24227">MFLVDFIIHIDSHLQELVSEYGVWVNGILFLIVFCETGLVVFPFLPGDSLLFAAGSLASLQGSQLDPHFLFVGLTLAGILGDSVNYWVGKKFGITIFTSGKFRFLKQEHLDKTHAFYLKYGGKTIIIARFIPIIRTFAPFVAGIGTMPYRKFIAYNVIGAVLWVGIFVYAGFYFGQLPLIQKNFKLVILAIIILSITPPLIEYLRHRFGKNRPGVS</sequence>
<proteinExistence type="inferred from homology"/>